<dbReference type="RefSeq" id="WP_039455276.1">
    <property type="nucleotide sequence ID" value="NZ_JSWE01000058.1"/>
</dbReference>
<evidence type="ECO:0000313" key="3">
    <source>
        <dbReference type="Proteomes" id="UP000031258"/>
    </source>
</evidence>
<keyword evidence="3" id="KW-1185">Reference proteome</keyword>
<proteinExistence type="predicted"/>
<feature type="region of interest" description="Disordered" evidence="1">
    <location>
        <begin position="478"/>
        <end position="506"/>
    </location>
</feature>
<reference evidence="2 3" key="1">
    <citation type="submission" date="2014-11" db="EMBL/GenBank/DDBJ databases">
        <title>A Rickettsiales Symbiont of Amoebae With Ancient Features.</title>
        <authorList>
            <person name="Schulz F."/>
            <person name="Martijn J."/>
            <person name="Wascher F."/>
            <person name="Kostanjsek R."/>
            <person name="Ettema T.J."/>
            <person name="Horn M."/>
        </authorList>
    </citation>
    <scope>NUCLEOTIDE SEQUENCE [LARGE SCALE GENOMIC DNA]</scope>
    <source>
        <strain evidence="2 3">UWC36</strain>
    </source>
</reference>
<name>A0A0C1N0Z8_9RICK</name>
<feature type="compositionally biased region" description="Polar residues" evidence="1">
    <location>
        <begin position="496"/>
        <end position="506"/>
    </location>
</feature>
<accession>A0A0C1N0Z8</accession>
<dbReference type="AlphaFoldDB" id="A0A0C1N0Z8"/>
<evidence type="ECO:0000313" key="2">
    <source>
        <dbReference type="EMBL" id="KIE05986.1"/>
    </source>
</evidence>
<dbReference type="SUPFAM" id="SSF48403">
    <property type="entry name" value="Ankyrin repeat"/>
    <property type="match status" value="1"/>
</dbReference>
<dbReference type="OrthoDB" id="198309at2"/>
<gene>
    <name evidence="2" type="ORF">NF27_CG01660</name>
</gene>
<protein>
    <recommendedName>
        <fullName evidence="4">Ankyrin repeat-containing protein</fullName>
    </recommendedName>
</protein>
<sequence>MADELFQAILSKNPELLSNILSNNKDDLNAEYVFRYNYKQGGNDYFKGTPLDFALMLNNKSAIKSLVEAGVKLHPSELKDAILTADEDILDLLLKNNKNLDLNSEHIFRFNYTVDGNRIEEGTFLDLALAENKIIALKALIDAGAKPTQLTLITAILIDNADILKQLLKNVEEIALNSERTLIYDKKLDGGRSYIIEGTYLGLSLIKEKENAFKTLLNAGAKPDQHTVKDAINKNNFEILKTLTEYLILNEDIENLSYILKNTKDSDLNNKHIFQYDYKDDSSKIIEGTFLKLALAENKNDAFKVIIDSGAKPDVALLQDAIVSNNIVALDVLLDNFKDLDLNTKQAFLYNYRQDNHNVFQGTPLEFTAKVGNIEVFKVLCNATLSKDSSINVTEGYNNISMIVDKSDNQPEYKALIQEVDKKEEGNNQVQSSDSQNYKPSKEYDITFEEMFFKENEKPNHEALLSICKKYYEQEEKGSNSIDLGHSENECYLANDNPSSLDTLSA</sequence>
<comment type="caution">
    <text evidence="2">The sequence shown here is derived from an EMBL/GenBank/DDBJ whole genome shotgun (WGS) entry which is preliminary data.</text>
</comment>
<evidence type="ECO:0008006" key="4">
    <source>
        <dbReference type="Google" id="ProtNLM"/>
    </source>
</evidence>
<dbReference type="InterPro" id="IPR036770">
    <property type="entry name" value="Ankyrin_rpt-contain_sf"/>
</dbReference>
<evidence type="ECO:0000256" key="1">
    <source>
        <dbReference type="SAM" id="MobiDB-lite"/>
    </source>
</evidence>
<dbReference type="Proteomes" id="UP000031258">
    <property type="component" value="Unassembled WGS sequence"/>
</dbReference>
<dbReference type="InterPro" id="IPR002110">
    <property type="entry name" value="Ankyrin_rpt"/>
</dbReference>
<dbReference type="STRING" id="86105.NF27_CG01660"/>
<dbReference type="Gene3D" id="1.25.40.20">
    <property type="entry name" value="Ankyrin repeat-containing domain"/>
    <property type="match status" value="2"/>
</dbReference>
<organism evidence="2 3">
    <name type="scientific">Candidatus Jidaibacter acanthamoebae</name>
    <dbReference type="NCBI Taxonomy" id="86105"/>
    <lineage>
        <taxon>Bacteria</taxon>
        <taxon>Pseudomonadati</taxon>
        <taxon>Pseudomonadota</taxon>
        <taxon>Alphaproteobacteria</taxon>
        <taxon>Rickettsiales</taxon>
        <taxon>Candidatus Midichloriaceae</taxon>
        <taxon>Candidatus Jidaibacter</taxon>
    </lineage>
</organism>
<dbReference type="SMART" id="SM00248">
    <property type="entry name" value="ANK"/>
    <property type="match status" value="4"/>
</dbReference>
<dbReference type="EMBL" id="JSWE01000058">
    <property type="protein sequence ID" value="KIE05986.1"/>
    <property type="molecule type" value="Genomic_DNA"/>
</dbReference>